<dbReference type="EMBL" id="QXEV01000023">
    <property type="protein sequence ID" value="RIA66498.1"/>
    <property type="molecule type" value="Genomic_DNA"/>
</dbReference>
<evidence type="ECO:0000313" key="1">
    <source>
        <dbReference type="EMBL" id="RIA66498.1"/>
    </source>
</evidence>
<accession>A0A397QZM9</accession>
<gene>
    <name evidence="1" type="ORF">EI71_01609</name>
</gene>
<organism evidence="1 2">
    <name type="scientific">Anaeroplasma bactoclasticum</name>
    <dbReference type="NCBI Taxonomy" id="2088"/>
    <lineage>
        <taxon>Bacteria</taxon>
        <taxon>Bacillati</taxon>
        <taxon>Mycoplasmatota</taxon>
        <taxon>Mollicutes</taxon>
        <taxon>Anaeroplasmatales</taxon>
        <taxon>Anaeroplasmataceae</taxon>
        <taxon>Anaeroplasma</taxon>
    </lineage>
</organism>
<proteinExistence type="predicted"/>
<name>A0A397QZM9_9MOLU</name>
<keyword evidence="2" id="KW-1185">Reference proteome</keyword>
<evidence type="ECO:0000313" key="2">
    <source>
        <dbReference type="Proteomes" id="UP000266506"/>
    </source>
</evidence>
<dbReference type="AlphaFoldDB" id="A0A397QZM9"/>
<dbReference type="InParanoid" id="A0A397QZM9"/>
<comment type="caution">
    <text evidence="1">The sequence shown here is derived from an EMBL/GenBank/DDBJ whole genome shotgun (WGS) entry which is preliminary data.</text>
</comment>
<sequence>MIIIPSWVWFDDAKITVEGESHLKWWGVNPYNADNIVLTNTISVDKVWGSFSAGGEVGYPSGVSISGGMTISSTEDSKSYTYTVSNAWQNNVFYTYNARVGGFWLTADFKFETSAVTQLGSDFYQQTTGEISL</sequence>
<dbReference type="Proteomes" id="UP000266506">
    <property type="component" value="Unassembled WGS sequence"/>
</dbReference>
<protein>
    <submittedName>
        <fullName evidence="1">Uncharacterized protein</fullName>
    </submittedName>
</protein>
<reference evidence="1 2" key="1">
    <citation type="submission" date="2018-08" db="EMBL/GenBank/DDBJ databases">
        <title>Genomic Encyclopedia of Archaeal and Bacterial Type Strains, Phase II (KMG-II): from individual species to whole genera.</title>
        <authorList>
            <person name="Goeker M."/>
        </authorList>
    </citation>
    <scope>NUCLEOTIDE SEQUENCE [LARGE SCALE GENOMIC DNA]</scope>
    <source>
        <strain evidence="1 2">ATCC 27112</strain>
    </source>
</reference>